<dbReference type="InterPro" id="IPR030395">
    <property type="entry name" value="GP_PDE_dom"/>
</dbReference>
<protein>
    <submittedName>
        <fullName evidence="3">Glycerophosphoryl diester phosphodiesterase</fullName>
    </submittedName>
</protein>
<dbReference type="InterPro" id="IPR017946">
    <property type="entry name" value="PLC-like_Pdiesterase_TIM-brl"/>
</dbReference>
<evidence type="ECO:0000313" key="4">
    <source>
        <dbReference type="Proteomes" id="UP000183253"/>
    </source>
</evidence>
<dbReference type="GO" id="GO:0008081">
    <property type="term" value="F:phosphoric diester hydrolase activity"/>
    <property type="evidence" value="ECO:0007669"/>
    <property type="project" value="InterPro"/>
</dbReference>
<dbReference type="SUPFAM" id="SSF51695">
    <property type="entry name" value="PLC-like phosphodiesterases"/>
    <property type="match status" value="1"/>
</dbReference>
<feature type="chain" id="PRO_5010274498" evidence="1">
    <location>
        <begin position="21"/>
        <end position="254"/>
    </location>
</feature>
<accession>A0A1H3Z8Z2</accession>
<dbReference type="AlphaFoldDB" id="A0A1H3Z8Z2"/>
<sequence>MIKKVIFSAALLFAGSAVIAQPKVIAHRGYWTAPESAQNSLASFTKADAIGAYGSEIDVWLTADNKLIVNHDRKYKGTDVDMEKSTAKEITAIVLPNGENIPTFDAYLKLVASKPDTRLILEMKSLSDYNREDLAAKMIVKELKKYNVLDRTDIIAFSINACLAFKKLLPDTKIYYLNGDLPPKSIKKLGLAGIDYSMGVLRKHPQWVKEAHDLGLEVNVWTVDSEEDMKYFIGLGVDYITTDYPERLQALLKK</sequence>
<gene>
    <name evidence="3" type="ORF">SAMN05444145_102130</name>
</gene>
<dbReference type="EMBL" id="FNRI01000002">
    <property type="protein sequence ID" value="SEA20243.1"/>
    <property type="molecule type" value="Genomic_DNA"/>
</dbReference>
<dbReference type="PROSITE" id="PS51704">
    <property type="entry name" value="GP_PDE"/>
    <property type="match status" value="1"/>
</dbReference>
<dbReference type="PANTHER" id="PTHR46211:SF1">
    <property type="entry name" value="GLYCEROPHOSPHODIESTER PHOSPHODIESTERASE, CYTOPLASMIC"/>
    <property type="match status" value="1"/>
</dbReference>
<dbReference type="OrthoDB" id="9776255at2"/>
<dbReference type="GO" id="GO:0006629">
    <property type="term" value="P:lipid metabolic process"/>
    <property type="evidence" value="ECO:0007669"/>
    <property type="project" value="InterPro"/>
</dbReference>
<dbReference type="RefSeq" id="WP_010264044.1">
    <property type="nucleotide sequence ID" value="NZ_CAEG01000012.1"/>
</dbReference>
<organism evidence="3 4">
    <name type="scientific">Alistipes timonensis JC136</name>
    <dbReference type="NCBI Taxonomy" id="1033731"/>
    <lineage>
        <taxon>Bacteria</taxon>
        <taxon>Pseudomonadati</taxon>
        <taxon>Bacteroidota</taxon>
        <taxon>Bacteroidia</taxon>
        <taxon>Bacteroidales</taxon>
        <taxon>Rikenellaceae</taxon>
        <taxon>Alistipes</taxon>
    </lineage>
</organism>
<dbReference type="PANTHER" id="PTHR46211">
    <property type="entry name" value="GLYCEROPHOSPHORYL DIESTER PHOSPHODIESTERASE"/>
    <property type="match status" value="1"/>
</dbReference>
<reference evidence="3 4" key="1">
    <citation type="submission" date="2016-10" db="EMBL/GenBank/DDBJ databases">
        <authorList>
            <person name="de Groot N.N."/>
        </authorList>
    </citation>
    <scope>NUCLEOTIDE SEQUENCE [LARGE SCALE GENOMIC DNA]</scope>
    <source>
        <strain evidence="3 4">DSM 25383</strain>
    </source>
</reference>
<evidence type="ECO:0000259" key="2">
    <source>
        <dbReference type="PROSITE" id="PS51704"/>
    </source>
</evidence>
<keyword evidence="4" id="KW-1185">Reference proteome</keyword>
<proteinExistence type="predicted"/>
<evidence type="ECO:0000313" key="3">
    <source>
        <dbReference type="EMBL" id="SEA20243.1"/>
    </source>
</evidence>
<feature type="signal peptide" evidence="1">
    <location>
        <begin position="1"/>
        <end position="20"/>
    </location>
</feature>
<dbReference type="Proteomes" id="UP000183253">
    <property type="component" value="Unassembled WGS sequence"/>
</dbReference>
<keyword evidence="1" id="KW-0732">Signal</keyword>
<dbReference type="Gene3D" id="3.20.20.190">
    <property type="entry name" value="Phosphatidylinositol (PI) phosphodiesterase"/>
    <property type="match status" value="1"/>
</dbReference>
<feature type="domain" description="GP-PDE" evidence="2">
    <location>
        <begin position="22"/>
        <end position="252"/>
    </location>
</feature>
<name>A0A1H3Z8Z2_9BACT</name>
<dbReference type="STRING" id="1033731.SAMN05444145_102130"/>
<evidence type="ECO:0000256" key="1">
    <source>
        <dbReference type="SAM" id="SignalP"/>
    </source>
</evidence>
<dbReference type="Pfam" id="PF03009">
    <property type="entry name" value="GDPD"/>
    <property type="match status" value="1"/>
</dbReference>